<dbReference type="AlphaFoldDB" id="W6JWC5"/>
<reference evidence="1 2" key="1">
    <citation type="journal article" date="2013" name="ISME J.">
        <title>A metabolic model for members of the genus Tetrasphaera involved in enhanced biological phosphorus removal.</title>
        <authorList>
            <person name="Kristiansen R."/>
            <person name="Nguyen H.T.T."/>
            <person name="Saunders A.M."/>
            <person name="Nielsen J.L."/>
            <person name="Wimmer R."/>
            <person name="Le V.Q."/>
            <person name="McIlroy S.J."/>
            <person name="Petrovski S."/>
            <person name="Seviour R.J."/>
            <person name="Calteau A."/>
            <person name="Nielsen K.L."/>
            <person name="Nielsen P.H."/>
        </authorList>
    </citation>
    <scope>NUCLEOTIDE SEQUENCE [LARGE SCALE GENOMIC DNA]</scope>
    <source>
        <strain evidence="1 2">Ben110</strain>
    </source>
</reference>
<dbReference type="Proteomes" id="UP000035763">
    <property type="component" value="Unassembled WGS sequence"/>
</dbReference>
<sequence length="392" mass="41861">MKVLDVAVAPLASARFHISPVNQLMGLLRLAASGRRHPTRRGPVRETVRALATEDGALLRELVPPRGRGILPIVGVGPHRHVAGLADELEAIAAQPQSQLAREVALLTRPAPRVIRSLEAGTLGRDAARAVHRIWQLTLAESWPVLERELRMETVRRASAVGAVGWASTIGALHPSVSWLAGERTSIVLDKPVRVHEAMAADGTLTLIPSAYLIDEPLPATTASSIPSRGTPSAEQAATPRHGCWAPPGPACSTGWPARSPPADWPGASTCPSPPSRPTCRSCTRPAWSTGSAPGAVSYRSGWAEPIRSGMTRVEWLRLGFGRSNWALTVWVTRLPASRSPAAERSSRGPGQLASGVFWSAMTTQRPCLKVQVSANIACESEMTFPASSRSW</sequence>
<name>W6JWC5_9MICO</name>
<accession>W6JWC5</accession>
<gene>
    <name evidence="1" type="ORF">BN11_2290023</name>
</gene>
<dbReference type="STRING" id="1193182.BN11_2290023"/>
<keyword evidence="2" id="KW-1185">Reference proteome</keyword>
<proteinExistence type="predicted"/>
<organism evidence="1 2">
    <name type="scientific">Nostocoides australiense Ben110</name>
    <dbReference type="NCBI Taxonomy" id="1193182"/>
    <lineage>
        <taxon>Bacteria</taxon>
        <taxon>Bacillati</taxon>
        <taxon>Actinomycetota</taxon>
        <taxon>Actinomycetes</taxon>
        <taxon>Micrococcales</taxon>
        <taxon>Intrasporangiaceae</taxon>
        <taxon>Nostocoides</taxon>
    </lineage>
</organism>
<dbReference type="EMBL" id="CAJA01000145">
    <property type="protein sequence ID" value="CCH73041.1"/>
    <property type="molecule type" value="Genomic_DNA"/>
</dbReference>
<protein>
    <submittedName>
        <fullName evidence="1">Uncharacterized protein</fullName>
    </submittedName>
</protein>
<evidence type="ECO:0000313" key="2">
    <source>
        <dbReference type="Proteomes" id="UP000035763"/>
    </source>
</evidence>
<evidence type="ECO:0000313" key="1">
    <source>
        <dbReference type="EMBL" id="CCH73041.1"/>
    </source>
</evidence>
<comment type="caution">
    <text evidence="1">The sequence shown here is derived from an EMBL/GenBank/DDBJ whole genome shotgun (WGS) entry which is preliminary data.</text>
</comment>